<dbReference type="Proteomes" id="UP000245207">
    <property type="component" value="Unassembled WGS sequence"/>
</dbReference>
<proteinExistence type="predicted"/>
<dbReference type="AlphaFoldDB" id="A0A2U1NVF5"/>
<feature type="compositionally biased region" description="Polar residues" evidence="1">
    <location>
        <begin position="74"/>
        <end position="87"/>
    </location>
</feature>
<evidence type="ECO:0000313" key="2">
    <source>
        <dbReference type="EMBL" id="PWA77492.1"/>
    </source>
</evidence>
<feature type="region of interest" description="Disordered" evidence="1">
    <location>
        <begin position="66"/>
        <end position="87"/>
    </location>
</feature>
<comment type="caution">
    <text evidence="2">The sequence shown here is derived from an EMBL/GenBank/DDBJ whole genome shotgun (WGS) entry which is preliminary data.</text>
</comment>
<dbReference type="EMBL" id="PKPP01002118">
    <property type="protein sequence ID" value="PWA77492.1"/>
    <property type="molecule type" value="Genomic_DNA"/>
</dbReference>
<dbReference type="PANTHER" id="PTHR36720">
    <property type="entry name" value="TAF RNA POLYMERASE I SUBUNIT A"/>
    <property type="match status" value="1"/>
</dbReference>
<gene>
    <name evidence="2" type="ORF">CTI12_AA217510</name>
</gene>
<dbReference type="OrthoDB" id="1899337at2759"/>
<evidence type="ECO:0000256" key="1">
    <source>
        <dbReference type="SAM" id="MobiDB-lite"/>
    </source>
</evidence>
<keyword evidence="3" id="KW-1185">Reference proteome</keyword>
<dbReference type="PANTHER" id="PTHR36720:SF1">
    <property type="entry name" value="TAF RNA POLYMERASE I SUBUNIT A"/>
    <property type="match status" value="1"/>
</dbReference>
<accession>A0A2U1NVF5</accession>
<protein>
    <submittedName>
        <fullName evidence="2">Ran GTPase</fullName>
    </submittedName>
</protein>
<organism evidence="2 3">
    <name type="scientific">Artemisia annua</name>
    <name type="common">Sweet wormwood</name>
    <dbReference type="NCBI Taxonomy" id="35608"/>
    <lineage>
        <taxon>Eukaryota</taxon>
        <taxon>Viridiplantae</taxon>
        <taxon>Streptophyta</taxon>
        <taxon>Embryophyta</taxon>
        <taxon>Tracheophyta</taxon>
        <taxon>Spermatophyta</taxon>
        <taxon>Magnoliopsida</taxon>
        <taxon>eudicotyledons</taxon>
        <taxon>Gunneridae</taxon>
        <taxon>Pentapetalae</taxon>
        <taxon>asterids</taxon>
        <taxon>campanulids</taxon>
        <taxon>Asterales</taxon>
        <taxon>Asteraceae</taxon>
        <taxon>Asteroideae</taxon>
        <taxon>Anthemideae</taxon>
        <taxon>Artemisiinae</taxon>
        <taxon>Artemisia</taxon>
    </lineage>
</organism>
<dbReference type="STRING" id="35608.A0A2U1NVF5"/>
<evidence type="ECO:0000313" key="3">
    <source>
        <dbReference type="Proteomes" id="UP000245207"/>
    </source>
</evidence>
<sequence>MNLITTGPKDESEKQISGPLTTLLQQSNFSRDPKANLVAGLTFSHLWYNSIQKEVQFHDSINQSNRRSAFEVQDSGSHSQPDANTSIRFSKIIEPEEEYEHIYMNSDESDQSGNVLQFPYTGNRRFGSVFYARGEFSSL</sequence>
<reference evidence="2 3" key="1">
    <citation type="journal article" date="2018" name="Mol. Plant">
        <title>The genome of Artemisia annua provides insight into the evolution of Asteraceae family and artemisinin biosynthesis.</title>
        <authorList>
            <person name="Shen Q."/>
            <person name="Zhang L."/>
            <person name="Liao Z."/>
            <person name="Wang S."/>
            <person name="Yan T."/>
            <person name="Shi P."/>
            <person name="Liu M."/>
            <person name="Fu X."/>
            <person name="Pan Q."/>
            <person name="Wang Y."/>
            <person name="Lv Z."/>
            <person name="Lu X."/>
            <person name="Zhang F."/>
            <person name="Jiang W."/>
            <person name="Ma Y."/>
            <person name="Chen M."/>
            <person name="Hao X."/>
            <person name="Li L."/>
            <person name="Tang Y."/>
            <person name="Lv G."/>
            <person name="Zhou Y."/>
            <person name="Sun X."/>
            <person name="Brodelius P.E."/>
            <person name="Rose J.K.C."/>
            <person name="Tang K."/>
        </authorList>
    </citation>
    <scope>NUCLEOTIDE SEQUENCE [LARGE SCALE GENOMIC DNA]</scope>
    <source>
        <strain evidence="3">cv. Huhao1</strain>
        <tissue evidence="2">Leaf</tissue>
    </source>
</reference>
<name>A0A2U1NVF5_ARTAN</name>